<protein>
    <submittedName>
        <fullName evidence="2">HAD family hydrolase</fullName>
    </submittedName>
</protein>
<sequence length="255" mass="26805">MTLSDDQPLLLLLDFDGTVCVGDGPVWAYAEAVFAELAEGGSSHQVDTGAIRQQLGAFLDGHAAGDYIDGYAAVAHVASAHVSADVLQRAYRASRRALADGTLDVHAPRGLAELLQELSPRVERVLVTNAPIDGVAETLETIGLASHIDRIVSDARKPDSWTALLPELLAGRAPQNCLAVGDIWANDLAGPHAAGCATALIDRFGTRAGTPDVSAPDFETLIDSIRFWAESPESSPTVPAHAGTNDVPTPDRSEQ</sequence>
<evidence type="ECO:0000313" key="3">
    <source>
        <dbReference type="Proteomes" id="UP000662814"/>
    </source>
</evidence>
<dbReference type="InterPro" id="IPR050155">
    <property type="entry name" value="HAD-like_hydrolase_sf"/>
</dbReference>
<organism evidence="2 3">
    <name type="scientific">Paramicrobacterium chengjingii</name>
    <dbReference type="NCBI Taxonomy" id="2769067"/>
    <lineage>
        <taxon>Bacteria</taxon>
        <taxon>Bacillati</taxon>
        <taxon>Actinomycetota</taxon>
        <taxon>Actinomycetes</taxon>
        <taxon>Micrococcales</taxon>
        <taxon>Microbacteriaceae</taxon>
        <taxon>Paramicrobacterium</taxon>
    </lineage>
</organism>
<dbReference type="EMBL" id="CP061169">
    <property type="protein sequence ID" value="QPZ37965.1"/>
    <property type="molecule type" value="Genomic_DNA"/>
</dbReference>
<keyword evidence="3" id="KW-1185">Reference proteome</keyword>
<dbReference type="InterPro" id="IPR036412">
    <property type="entry name" value="HAD-like_sf"/>
</dbReference>
<dbReference type="Gene3D" id="3.40.50.1000">
    <property type="entry name" value="HAD superfamily/HAD-like"/>
    <property type="match status" value="1"/>
</dbReference>
<reference evidence="2 3" key="1">
    <citation type="submission" date="2020-12" db="EMBL/GenBank/DDBJ databases">
        <title>Microbacterium sp. HY060.</title>
        <authorList>
            <person name="Zhou J."/>
        </authorList>
    </citation>
    <scope>NUCLEOTIDE SEQUENCE [LARGE SCALE GENOMIC DNA]</scope>
    <source>
        <strain evidence="2 3">HY60</strain>
    </source>
</reference>
<dbReference type="Proteomes" id="UP000662814">
    <property type="component" value="Chromosome"/>
</dbReference>
<evidence type="ECO:0000313" key="2">
    <source>
        <dbReference type="EMBL" id="QPZ37965.1"/>
    </source>
</evidence>
<evidence type="ECO:0000256" key="1">
    <source>
        <dbReference type="SAM" id="MobiDB-lite"/>
    </source>
</evidence>
<proteinExistence type="predicted"/>
<keyword evidence="2" id="KW-0378">Hydrolase</keyword>
<feature type="region of interest" description="Disordered" evidence="1">
    <location>
        <begin position="231"/>
        <end position="255"/>
    </location>
</feature>
<dbReference type="SUPFAM" id="SSF56784">
    <property type="entry name" value="HAD-like"/>
    <property type="match status" value="1"/>
</dbReference>
<dbReference type="InterPro" id="IPR023214">
    <property type="entry name" value="HAD_sf"/>
</dbReference>
<gene>
    <name evidence="2" type="ORF">HCR76_14315</name>
</gene>
<dbReference type="RefSeq" id="WP_166987842.1">
    <property type="nucleotide sequence ID" value="NZ_CP061169.1"/>
</dbReference>
<accession>A0ABX6YHY3</accession>
<dbReference type="Pfam" id="PF00702">
    <property type="entry name" value="Hydrolase"/>
    <property type="match status" value="1"/>
</dbReference>
<dbReference type="GO" id="GO:0016787">
    <property type="term" value="F:hydrolase activity"/>
    <property type="evidence" value="ECO:0007669"/>
    <property type="project" value="UniProtKB-KW"/>
</dbReference>
<dbReference type="CDD" id="cd01427">
    <property type="entry name" value="HAD_like"/>
    <property type="match status" value="1"/>
</dbReference>
<dbReference type="PANTHER" id="PTHR43434">
    <property type="entry name" value="PHOSPHOGLYCOLATE PHOSPHATASE"/>
    <property type="match status" value="1"/>
</dbReference>
<dbReference type="PANTHER" id="PTHR43434:SF1">
    <property type="entry name" value="PHOSPHOGLYCOLATE PHOSPHATASE"/>
    <property type="match status" value="1"/>
</dbReference>
<name>A0ABX6YHY3_9MICO</name>